<evidence type="ECO:0000313" key="3">
    <source>
        <dbReference type="Proteomes" id="UP000663841"/>
    </source>
</evidence>
<accession>A0A8H3AY14</accession>
<feature type="compositionally biased region" description="Low complexity" evidence="1">
    <location>
        <begin position="8"/>
        <end position="21"/>
    </location>
</feature>
<reference evidence="2" key="1">
    <citation type="submission" date="2021-01" db="EMBL/GenBank/DDBJ databases">
        <authorList>
            <person name="Kaushik A."/>
        </authorList>
    </citation>
    <scope>NUCLEOTIDE SEQUENCE</scope>
    <source>
        <strain evidence="2">AG3-T5</strain>
    </source>
</reference>
<dbReference type="Proteomes" id="UP000663841">
    <property type="component" value="Unassembled WGS sequence"/>
</dbReference>
<protein>
    <submittedName>
        <fullName evidence="2">Uncharacterized protein</fullName>
    </submittedName>
</protein>
<sequence>MYKWNKLSTSAHSCCSTSTHSSTHPFYYIHTITMAATTMPMPSQIQNGTAYYPSLDAYNSALYEYTRKQFEEAQQEARLRLNKRQTSGSKSRANTSGRRSN</sequence>
<feature type="compositionally biased region" description="Polar residues" evidence="1">
    <location>
        <begin position="84"/>
        <end position="101"/>
    </location>
</feature>
<dbReference type="EMBL" id="CAJMWW010000102">
    <property type="protein sequence ID" value="CAE6443281.1"/>
    <property type="molecule type" value="Genomic_DNA"/>
</dbReference>
<proteinExistence type="predicted"/>
<dbReference type="AlphaFoldDB" id="A0A8H3AY14"/>
<comment type="caution">
    <text evidence="2">The sequence shown here is derived from an EMBL/GenBank/DDBJ whole genome shotgun (WGS) entry which is preliminary data.</text>
</comment>
<name>A0A8H3AY14_9AGAM</name>
<feature type="region of interest" description="Disordered" evidence="1">
    <location>
        <begin position="1"/>
        <end position="21"/>
    </location>
</feature>
<evidence type="ECO:0000313" key="2">
    <source>
        <dbReference type="EMBL" id="CAE6443281.1"/>
    </source>
</evidence>
<feature type="region of interest" description="Disordered" evidence="1">
    <location>
        <begin position="76"/>
        <end position="101"/>
    </location>
</feature>
<gene>
    <name evidence="2" type="ORF">RDB_LOCUS104568</name>
</gene>
<evidence type="ECO:0000256" key="1">
    <source>
        <dbReference type="SAM" id="MobiDB-lite"/>
    </source>
</evidence>
<organism evidence="2 3">
    <name type="scientific">Rhizoctonia solani</name>
    <dbReference type="NCBI Taxonomy" id="456999"/>
    <lineage>
        <taxon>Eukaryota</taxon>
        <taxon>Fungi</taxon>
        <taxon>Dikarya</taxon>
        <taxon>Basidiomycota</taxon>
        <taxon>Agaricomycotina</taxon>
        <taxon>Agaricomycetes</taxon>
        <taxon>Cantharellales</taxon>
        <taxon>Ceratobasidiaceae</taxon>
        <taxon>Rhizoctonia</taxon>
    </lineage>
</organism>